<feature type="domain" description="BTB" evidence="8">
    <location>
        <begin position="210"/>
        <end position="269"/>
    </location>
</feature>
<evidence type="ECO:0000256" key="7">
    <source>
        <dbReference type="RuleBase" id="RU361268"/>
    </source>
</evidence>
<dbReference type="InterPro" id="IPR011333">
    <property type="entry name" value="SKP1/BTB/POZ_sf"/>
</dbReference>
<dbReference type="SUPFAM" id="SSF57798">
    <property type="entry name" value="Casein kinase II beta subunit"/>
    <property type="match status" value="1"/>
</dbReference>
<organism evidence="9">
    <name type="scientific">Spodoptera frugiperda</name>
    <name type="common">Fall armyworm</name>
    <dbReference type="NCBI Taxonomy" id="7108"/>
    <lineage>
        <taxon>Eukaryota</taxon>
        <taxon>Metazoa</taxon>
        <taxon>Ecdysozoa</taxon>
        <taxon>Arthropoda</taxon>
        <taxon>Hexapoda</taxon>
        <taxon>Insecta</taxon>
        <taxon>Pterygota</taxon>
        <taxon>Neoptera</taxon>
        <taxon>Endopterygota</taxon>
        <taxon>Lepidoptera</taxon>
        <taxon>Glossata</taxon>
        <taxon>Ditrysia</taxon>
        <taxon>Noctuoidea</taxon>
        <taxon>Noctuidae</taxon>
        <taxon>Amphipyrinae</taxon>
        <taxon>Spodoptera</taxon>
    </lineage>
</organism>
<dbReference type="SUPFAM" id="SSF54695">
    <property type="entry name" value="POZ domain"/>
    <property type="match status" value="1"/>
</dbReference>
<dbReference type="PRINTS" id="PR00472">
    <property type="entry name" value="CASNKINASEII"/>
</dbReference>
<dbReference type="PROSITE" id="PS01101">
    <property type="entry name" value="CK2_BETA"/>
    <property type="match status" value="1"/>
</dbReference>
<dbReference type="CDD" id="cd14733">
    <property type="entry name" value="BACK"/>
    <property type="match status" value="1"/>
</dbReference>
<dbReference type="GO" id="GO:0005956">
    <property type="term" value="C:protein kinase CK2 complex"/>
    <property type="evidence" value="ECO:0007669"/>
    <property type="project" value="UniProtKB-UniRule"/>
</dbReference>
<dbReference type="InterPro" id="IPR000210">
    <property type="entry name" value="BTB/POZ_dom"/>
</dbReference>
<dbReference type="InterPro" id="IPR035991">
    <property type="entry name" value="Casein_kinase_II_beta-like"/>
</dbReference>
<dbReference type="AlphaFoldDB" id="A0A2H1WPM1"/>
<keyword evidence="4" id="KW-0597">Phosphoprotein</keyword>
<dbReference type="Gene3D" id="1.10.1820.10">
    <property type="entry name" value="protein kinase ck2 holoenzyme, chain C, domain 1"/>
    <property type="match status" value="1"/>
</dbReference>
<dbReference type="FunFam" id="1.10.1820.10:FF:000001">
    <property type="entry name" value="Casein kinase II subunit beta"/>
    <property type="match status" value="1"/>
</dbReference>
<dbReference type="Pfam" id="PF00651">
    <property type="entry name" value="BTB"/>
    <property type="match status" value="1"/>
</dbReference>
<dbReference type="CDD" id="cd18186">
    <property type="entry name" value="BTB_POZ_ZBTB_KLHL-like"/>
    <property type="match status" value="1"/>
</dbReference>
<evidence type="ECO:0000256" key="4">
    <source>
        <dbReference type="ARBA" id="ARBA00022553"/>
    </source>
</evidence>
<evidence type="ECO:0000259" key="8">
    <source>
        <dbReference type="PROSITE" id="PS50097"/>
    </source>
</evidence>
<name>A0A2H1WPM1_SPOFR</name>
<dbReference type="PANTHER" id="PTHR11740">
    <property type="entry name" value="CASEIN KINASE II SUBUNIT BETA"/>
    <property type="match status" value="1"/>
</dbReference>
<dbReference type="Gene3D" id="3.30.710.10">
    <property type="entry name" value="Potassium Channel Kv1.1, Chain A"/>
    <property type="match status" value="1"/>
</dbReference>
<dbReference type="PANTHER" id="PTHR11740:SF0">
    <property type="entry name" value="CASEIN KINASE II SUBUNIT BETA"/>
    <property type="match status" value="1"/>
</dbReference>
<dbReference type="InterPro" id="IPR016149">
    <property type="entry name" value="Casein_kin_II_reg-sub_N"/>
</dbReference>
<accession>A0A2H1WPM1</accession>
<sequence>MDHEAFMDAEPFMHRYGDSSNSSSSSISEEVRPQGPIGFVSAAFKCMTSNATKLCVHDALVKLNGTGDYDIGGTYADDDPEFWFFYTVSVCHGDNRLLNLFVCHRKTGTFSIEVASSSDLTQKVAPGDDVPYLLLPPDMVKFNFKSIKPNQNYFIKTFCFKKLDRFNKSCTLFIPIKITVNPKFELNSDIVKAIKLQHDLSGLLTKQETTDYILESASRKQFPTHKILLAAHSPVLMRMIKESDVPSLFIDITDKDMELLLEFIYTGTIKNILEEDCVKLLQIADRFELTQLFTLTQHVIGDQINPDNAIPMAIVAKKFKLQDLLKRVYTYIAKNPKVLESEGWKNLQDVDLAKDLFQFSRTMIQSVIEKMSSSEEVSWISWFCGLRGNEFFCEVDEDYINDKFNLTGLNEQVPHYRQALDMILDLEPDDDLDDNPNQSDLVEQASEILYGLIHARYILTNRGIGQMLEKFQAGDFGHCPRVYCECQPMLPLGLSDVPGEAMVKLYCPRCMDVYTPKSSRHHHTDGAYFGTGFPHMVFMVHPEYRPKRPASQFVPRLYGFKIHPLAYQIQQQAAANFKAPLRSLSYNNGKR</sequence>
<keyword evidence="5" id="KW-0879">Wnt signaling pathway</keyword>
<evidence type="ECO:0000256" key="6">
    <source>
        <dbReference type="ARBA" id="ARBA00058642"/>
    </source>
</evidence>
<dbReference type="GO" id="GO:0019887">
    <property type="term" value="F:protein kinase regulator activity"/>
    <property type="evidence" value="ECO:0007669"/>
    <property type="project" value="InterPro"/>
</dbReference>
<dbReference type="Pfam" id="PF01214">
    <property type="entry name" value="CK_II_beta"/>
    <property type="match status" value="1"/>
</dbReference>
<gene>
    <name evidence="9" type="ORF">SFRICE_004377</name>
</gene>
<dbReference type="PROSITE" id="PS50097">
    <property type="entry name" value="BTB"/>
    <property type="match status" value="1"/>
</dbReference>
<dbReference type="SMART" id="SM01085">
    <property type="entry name" value="CK_II_beta"/>
    <property type="match status" value="1"/>
</dbReference>
<evidence type="ECO:0000256" key="5">
    <source>
        <dbReference type="ARBA" id="ARBA00022687"/>
    </source>
</evidence>
<dbReference type="SMART" id="SM00225">
    <property type="entry name" value="BTB"/>
    <property type="match status" value="1"/>
</dbReference>
<dbReference type="InterPro" id="IPR000704">
    <property type="entry name" value="Casein_kinase_II_reg-sub"/>
</dbReference>
<comment type="subunit">
    <text evidence="2 7">Tetramer of two alpha and two beta subunits.</text>
</comment>
<reference evidence="9" key="1">
    <citation type="submission" date="2016-07" db="EMBL/GenBank/DDBJ databases">
        <authorList>
            <person name="Bretaudeau A."/>
        </authorList>
    </citation>
    <scope>NUCLEOTIDE SEQUENCE</scope>
    <source>
        <strain evidence="9">Rice</strain>
        <tissue evidence="9">Whole body</tissue>
    </source>
</reference>
<evidence type="ECO:0000313" key="9">
    <source>
        <dbReference type="EMBL" id="SOQ54926.1"/>
    </source>
</evidence>
<dbReference type="FunFam" id="2.20.25.20:FF:000002">
    <property type="entry name" value="Casein kinase II subunit beta"/>
    <property type="match status" value="1"/>
</dbReference>
<proteinExistence type="inferred from homology"/>
<evidence type="ECO:0000256" key="3">
    <source>
        <dbReference type="ARBA" id="ARBA00017775"/>
    </source>
</evidence>
<comment type="function">
    <text evidence="6">Participates in Wnt signaling. Plays a complex role in regulating the basal catalytic activity of the alpha subunit.</text>
</comment>
<evidence type="ECO:0000256" key="2">
    <source>
        <dbReference type="ARBA" id="ARBA00011209"/>
    </source>
</evidence>
<protein>
    <recommendedName>
        <fullName evidence="3 7">Casein kinase II subunit beta</fullName>
        <shortName evidence="7">CK II beta</shortName>
    </recommendedName>
</protein>
<dbReference type="Gene3D" id="2.20.25.20">
    <property type="match status" value="1"/>
</dbReference>
<comment type="similarity">
    <text evidence="1 7">Belongs to the casein kinase 2 subunit beta family.</text>
</comment>
<dbReference type="EMBL" id="ODYU01010079">
    <property type="protein sequence ID" value="SOQ54926.1"/>
    <property type="molecule type" value="Genomic_DNA"/>
</dbReference>
<dbReference type="GO" id="GO:0005737">
    <property type="term" value="C:cytoplasm"/>
    <property type="evidence" value="ECO:0007669"/>
    <property type="project" value="TreeGrafter"/>
</dbReference>
<dbReference type="GO" id="GO:0016055">
    <property type="term" value="P:Wnt signaling pathway"/>
    <property type="evidence" value="ECO:0007669"/>
    <property type="project" value="UniProtKB-KW"/>
</dbReference>
<dbReference type="OrthoDB" id="2311693at2759"/>
<evidence type="ECO:0000256" key="1">
    <source>
        <dbReference type="ARBA" id="ARBA00006941"/>
    </source>
</evidence>